<dbReference type="AlphaFoldDB" id="A0A0C6EX74"/>
<dbReference type="SUPFAM" id="SSF55961">
    <property type="entry name" value="Bet v1-like"/>
    <property type="match status" value="1"/>
</dbReference>
<feature type="coiled-coil region" evidence="10">
    <location>
        <begin position="143"/>
        <end position="184"/>
    </location>
</feature>
<dbReference type="PROSITE" id="PS00570">
    <property type="entry name" value="RING_HYDROXYL_ALPHA"/>
    <property type="match status" value="1"/>
</dbReference>
<evidence type="ECO:0000256" key="4">
    <source>
        <dbReference type="ARBA" id="ARBA00022714"/>
    </source>
</evidence>
<dbReference type="InterPro" id="IPR044043">
    <property type="entry name" value="VanA_C_cat"/>
</dbReference>
<evidence type="ECO:0000256" key="5">
    <source>
        <dbReference type="ARBA" id="ARBA00022723"/>
    </source>
</evidence>
<dbReference type="InterPro" id="IPR013626">
    <property type="entry name" value="PaO"/>
</dbReference>
<evidence type="ECO:0000256" key="1">
    <source>
        <dbReference type="ARBA" id="ARBA00004229"/>
    </source>
</evidence>
<evidence type="ECO:0000313" key="12">
    <source>
        <dbReference type="EMBL" id="BAQ35510.1"/>
    </source>
</evidence>
<reference evidence="12" key="1">
    <citation type="submission" date="2015-02" db="EMBL/GenBank/DDBJ databases">
        <title>Evolution of green plants accompanied the changes in light-harvesting systems.</title>
        <authorList>
            <person name="Kunugi M."/>
            <person name="Takabayashi A."/>
            <person name="Tanaka A."/>
        </authorList>
    </citation>
    <scope>NUCLEOTIDE SEQUENCE</scope>
    <source>
        <strain evidence="12">NIES-296</strain>
    </source>
</reference>
<keyword evidence="2" id="KW-0150">Chloroplast</keyword>
<dbReference type="InterPro" id="IPR015881">
    <property type="entry name" value="ARHD_Rieske_2Fe_2S"/>
</dbReference>
<keyword evidence="6" id="KW-0809">Transit peptide</keyword>
<evidence type="ECO:0000256" key="3">
    <source>
        <dbReference type="ARBA" id="ARBA00022640"/>
    </source>
</evidence>
<dbReference type="Gene3D" id="2.102.10.10">
    <property type="entry name" value="Rieske [2Fe-2S] iron-sulphur domain"/>
    <property type="match status" value="1"/>
</dbReference>
<keyword evidence="4" id="KW-0001">2Fe-2S</keyword>
<proteinExistence type="evidence at transcript level"/>
<dbReference type="Pfam" id="PF19112">
    <property type="entry name" value="VanA_C"/>
    <property type="match status" value="1"/>
</dbReference>
<keyword evidence="5" id="KW-0479">Metal-binding</keyword>
<dbReference type="InterPro" id="IPR050584">
    <property type="entry name" value="Cholesterol_7-desaturase"/>
</dbReference>
<dbReference type="GO" id="GO:0010277">
    <property type="term" value="F:chlorophyllide a oxygenase activity"/>
    <property type="evidence" value="ECO:0007669"/>
    <property type="project" value="InterPro"/>
</dbReference>
<dbReference type="GO" id="GO:0005506">
    <property type="term" value="F:iron ion binding"/>
    <property type="evidence" value="ECO:0007669"/>
    <property type="project" value="InterPro"/>
</dbReference>
<evidence type="ECO:0000256" key="10">
    <source>
        <dbReference type="SAM" id="Coils"/>
    </source>
</evidence>
<sequence>MASTTSLLASAVELCASNSYSVQTPIRNSISKARRSIPKSAVATQWLGGSVKKHLNGLKSPLVVSLGSGEWCRRGEVSCSAIREGESEEKSPDEIAVANAMNMLLRRAEEDTQRVVDLHGKVVESLNPAKREQRSVQSSVERLVSLQKELQEAHLKVHRSEIQVRDTLVQMRRMEEVMNQLQNAAVLALATTPSSATAVTEASATVDAAAPGVKDKPNPMELSPSLKEFWYPVAFMSGVDRKTMVPFECFGEPWVLFRDEDGRVACLRDECAHRACPLSLGSVENGHATCPYHGWQYDADGKCTKMPQTRLRSQVRVSTLPVREHDGMIWVYPGTQTPPEHLPSFLPPSNYTVHAEIVLEVPIEHGLMIENLLDLAHAPFTHTETFAKGWSVPEMVNFKVAAQSLAGHWEPYPISMKFEPPCMTISEIGLAKPGQLEAGKFSGECKQHLHQMHVCMPAGEGRTRILYRMCLDFAHWVKYVPGINKVWSGMATQVLGEDLRLVEGQQDRMMRGADIWFNPVAYDKLGVRYRSWRRAVERNERSRFIGGQER</sequence>
<evidence type="ECO:0000259" key="11">
    <source>
        <dbReference type="PROSITE" id="PS51296"/>
    </source>
</evidence>
<evidence type="ECO:0000256" key="6">
    <source>
        <dbReference type="ARBA" id="ARBA00022946"/>
    </source>
</evidence>
<dbReference type="SUPFAM" id="SSF50022">
    <property type="entry name" value="ISP domain"/>
    <property type="match status" value="1"/>
</dbReference>
<evidence type="ECO:0000256" key="8">
    <source>
        <dbReference type="ARBA" id="ARBA00023004"/>
    </source>
</evidence>
<keyword evidence="8" id="KW-0408">Iron</keyword>
<organism evidence="12">
    <name type="scientific">Mesostigma viride</name>
    <name type="common">Green alga</name>
    <dbReference type="NCBI Taxonomy" id="41882"/>
    <lineage>
        <taxon>Eukaryota</taxon>
        <taxon>Viridiplantae</taxon>
        <taxon>Streptophyta</taxon>
        <taxon>Mesostigmatophyceae</taxon>
        <taxon>Mesostigmatales</taxon>
        <taxon>Mesostigmataceae</taxon>
        <taxon>Mesostigma</taxon>
    </lineage>
</organism>
<keyword evidence="10" id="KW-0175">Coiled coil</keyword>
<evidence type="ECO:0000256" key="2">
    <source>
        <dbReference type="ARBA" id="ARBA00022528"/>
    </source>
</evidence>
<dbReference type="PROSITE" id="PS51296">
    <property type="entry name" value="RIESKE"/>
    <property type="match status" value="1"/>
</dbReference>
<dbReference type="InterPro" id="IPR036922">
    <property type="entry name" value="Rieske_2Fe-2S_sf"/>
</dbReference>
<dbReference type="GO" id="GO:0009507">
    <property type="term" value="C:chloroplast"/>
    <property type="evidence" value="ECO:0007669"/>
    <property type="project" value="UniProtKB-SubCell"/>
</dbReference>
<protein>
    <submittedName>
        <fullName evidence="12">CAO protein</fullName>
    </submittedName>
</protein>
<dbReference type="PANTHER" id="PTHR21266:SF19">
    <property type="entry name" value="CHLOROPHYLLIDE A OXYGENASE, CHLOROPLASTIC"/>
    <property type="match status" value="1"/>
</dbReference>
<accession>A0A0C6EX74</accession>
<dbReference type="Gene3D" id="3.90.380.10">
    <property type="entry name" value="Naphthalene 1,2-dioxygenase Alpha Subunit, Chain A, domain 1"/>
    <property type="match status" value="1"/>
</dbReference>
<evidence type="ECO:0000256" key="9">
    <source>
        <dbReference type="ARBA" id="ARBA00023014"/>
    </source>
</evidence>
<comment type="subcellular location">
    <subcellularLocation>
        <location evidence="1">Plastid</location>
        <location evidence="1">Chloroplast</location>
    </subcellularLocation>
</comment>
<dbReference type="Pfam" id="PF00355">
    <property type="entry name" value="Rieske"/>
    <property type="match status" value="1"/>
</dbReference>
<dbReference type="PANTHER" id="PTHR21266">
    <property type="entry name" value="IRON-SULFUR DOMAIN CONTAINING PROTEIN"/>
    <property type="match status" value="1"/>
</dbReference>
<name>A0A0C6EX74_MESVI</name>
<feature type="domain" description="Rieske" evidence="11">
    <location>
        <begin position="230"/>
        <end position="331"/>
    </location>
</feature>
<dbReference type="EMBL" id="LC027965">
    <property type="protein sequence ID" value="BAQ35510.1"/>
    <property type="molecule type" value="mRNA"/>
</dbReference>
<dbReference type="Pfam" id="PF08417">
    <property type="entry name" value="PaO"/>
    <property type="match status" value="1"/>
</dbReference>
<keyword evidence="7" id="KW-0560">Oxidoreductase</keyword>
<evidence type="ECO:0000256" key="7">
    <source>
        <dbReference type="ARBA" id="ARBA00023002"/>
    </source>
</evidence>
<dbReference type="InterPro" id="IPR017941">
    <property type="entry name" value="Rieske_2Fe-2S"/>
</dbReference>
<keyword evidence="3" id="KW-0934">Plastid</keyword>
<gene>
    <name evidence="12" type="primary">CAO</name>
</gene>
<dbReference type="GO" id="GO:0051537">
    <property type="term" value="F:2 iron, 2 sulfur cluster binding"/>
    <property type="evidence" value="ECO:0007669"/>
    <property type="project" value="UniProtKB-KW"/>
</dbReference>
<keyword evidence="9" id="KW-0411">Iron-sulfur</keyword>